<comment type="caution">
    <text evidence="1">The sequence shown here is derived from an EMBL/GenBank/DDBJ whole genome shotgun (WGS) entry which is preliminary data.</text>
</comment>
<reference evidence="1" key="1">
    <citation type="submission" date="2020-04" db="EMBL/GenBank/DDBJ databases">
        <title>Deep metagenomics examines the oral microbiome during advanced dental caries in children, revealing novel taxa and co-occurrences with host molecules.</title>
        <authorList>
            <person name="Baker J.L."/>
            <person name="Morton J.T."/>
            <person name="Dinis M."/>
            <person name="Alvarez R."/>
            <person name="Tran N.C."/>
            <person name="Knight R."/>
            <person name="Edlund A."/>
        </authorList>
    </citation>
    <scope>NUCLEOTIDE SEQUENCE</scope>
    <source>
        <strain evidence="1">JCVI_23_bin.11</strain>
    </source>
</reference>
<name>A0A930H5K4_9FIRM</name>
<accession>A0A930H5K4</accession>
<evidence type="ECO:0000313" key="2">
    <source>
        <dbReference type="Proteomes" id="UP000758611"/>
    </source>
</evidence>
<evidence type="ECO:0000313" key="1">
    <source>
        <dbReference type="EMBL" id="MBF1306413.1"/>
    </source>
</evidence>
<dbReference type="RefSeq" id="WP_278476974.1">
    <property type="nucleotide sequence ID" value="NZ_JABZRE010000002.1"/>
</dbReference>
<organism evidence="1 2">
    <name type="scientific">Parvimonas micra</name>
    <dbReference type="NCBI Taxonomy" id="33033"/>
    <lineage>
        <taxon>Bacteria</taxon>
        <taxon>Bacillati</taxon>
        <taxon>Bacillota</taxon>
        <taxon>Tissierellia</taxon>
        <taxon>Tissierellales</taxon>
        <taxon>Peptoniphilaceae</taxon>
        <taxon>Parvimonas</taxon>
    </lineage>
</organism>
<protein>
    <submittedName>
        <fullName evidence="1">Uncharacterized protein</fullName>
    </submittedName>
</protein>
<dbReference type="Proteomes" id="UP000758611">
    <property type="component" value="Unassembled WGS sequence"/>
</dbReference>
<sequence length="289" mass="34020">MKKIKKQNNNKSEVIEQIRKTIAEDFDMVFKNLLKTEIPNSETRIGVWSFEEELDFYVKNSTNFKVDFDFKNLEKMMNIESIPDYFKNRKLLSTKLKEDYSFCSAVKSVRVFPSDHVKKICNLLASKELDNFNITPDIRKSVLELFDKLFSKYYNRQWSVYYDLESGSLSLSEIGNKLFVCKINNGFNKGLMKFLTEKVDSGMDYKTVVKEEILTKLSEVFKTLLLSTNGEKVHYVFQNLYPLSFVEDEELIDFFEIISIKRAQSLINKRSKSEKERLLNLVLKILKKE</sequence>
<proteinExistence type="predicted"/>
<dbReference type="EMBL" id="JABZRE010000002">
    <property type="protein sequence ID" value="MBF1306413.1"/>
    <property type="molecule type" value="Genomic_DNA"/>
</dbReference>
<dbReference type="AlphaFoldDB" id="A0A930H5K4"/>
<gene>
    <name evidence="1" type="ORF">HXM94_01300</name>
</gene>